<gene>
    <name evidence="2" type="ORF">MM415A02660_0007</name>
    <name evidence="1" type="ORF">MM415B01042_0024</name>
</gene>
<dbReference type="AlphaFoldDB" id="A0A6M3JV20"/>
<evidence type="ECO:0000313" key="2">
    <source>
        <dbReference type="EMBL" id="QJA72635.1"/>
    </source>
</evidence>
<dbReference type="EMBL" id="MT141422">
    <property type="protein sequence ID" value="QJA60849.1"/>
    <property type="molecule type" value="Genomic_DNA"/>
</dbReference>
<dbReference type="EMBL" id="MT141967">
    <property type="protein sequence ID" value="QJA72635.1"/>
    <property type="molecule type" value="Genomic_DNA"/>
</dbReference>
<sequence>MDVYFLEIIPKEFEPKDQHSIVVLNPTVAWTMQLFYGSYRFITPDQLVYPEEIQIEIVKGNIEKYYGKNYIFFQTVADINRAEVYWRQFLIVYLRAIYEYQFKASAQRAVCNDPYDEEIKFYYYCSFPPMYPVFNKVIREWIFERKNKCL</sequence>
<name>A0A6M3JV20_9ZZZZ</name>
<proteinExistence type="predicted"/>
<evidence type="ECO:0000313" key="1">
    <source>
        <dbReference type="EMBL" id="QJA60849.1"/>
    </source>
</evidence>
<reference evidence="2" key="1">
    <citation type="submission" date="2020-03" db="EMBL/GenBank/DDBJ databases">
        <title>The deep terrestrial virosphere.</title>
        <authorList>
            <person name="Holmfeldt K."/>
            <person name="Nilsson E."/>
            <person name="Simone D."/>
            <person name="Lopez-Fernandez M."/>
            <person name="Wu X."/>
            <person name="de Brujin I."/>
            <person name="Lundin D."/>
            <person name="Andersson A."/>
            <person name="Bertilsson S."/>
            <person name="Dopson M."/>
        </authorList>
    </citation>
    <scope>NUCLEOTIDE SEQUENCE</scope>
    <source>
        <strain evidence="2">MM415A02660</strain>
        <strain evidence="1">MM415B01042</strain>
    </source>
</reference>
<organism evidence="2">
    <name type="scientific">viral metagenome</name>
    <dbReference type="NCBI Taxonomy" id="1070528"/>
    <lineage>
        <taxon>unclassified sequences</taxon>
        <taxon>metagenomes</taxon>
        <taxon>organismal metagenomes</taxon>
    </lineage>
</organism>
<protein>
    <submittedName>
        <fullName evidence="2">Uncharacterized protein</fullName>
    </submittedName>
</protein>
<accession>A0A6M3JV20</accession>